<proteinExistence type="predicted"/>
<dbReference type="GO" id="GO:0003676">
    <property type="term" value="F:nucleic acid binding"/>
    <property type="evidence" value="ECO:0007669"/>
    <property type="project" value="InterPro"/>
</dbReference>
<dbReference type="CDD" id="cd01037">
    <property type="entry name" value="PDDEXK_nuclease-like"/>
    <property type="match status" value="1"/>
</dbReference>
<evidence type="ECO:0000256" key="3">
    <source>
        <dbReference type="ARBA" id="ARBA00022801"/>
    </source>
</evidence>
<dbReference type="GO" id="GO:0004518">
    <property type="term" value="F:nuclease activity"/>
    <property type="evidence" value="ECO:0007669"/>
    <property type="project" value="UniProtKB-KW"/>
</dbReference>
<dbReference type="Proteomes" id="UP000216033">
    <property type="component" value="Unassembled WGS sequence"/>
</dbReference>
<protein>
    <recommendedName>
        <fullName evidence="4">VRR-NUC domain-containing protein</fullName>
    </recommendedName>
</protein>
<keyword evidence="3" id="KW-0378">Hydrolase</keyword>
<reference evidence="5 6" key="1">
    <citation type="submission" date="2017-04" db="EMBL/GenBank/DDBJ databases">
        <title>Kefir bacterial isolates.</title>
        <authorList>
            <person name="Kim Y."/>
            <person name="Blasche S."/>
            <person name="Patil K.R."/>
        </authorList>
    </citation>
    <scope>NUCLEOTIDE SEQUENCE [LARGE SCALE GENOMIC DNA]</scope>
    <source>
        <strain evidence="5 6">KR-2</strain>
    </source>
</reference>
<evidence type="ECO:0000313" key="6">
    <source>
        <dbReference type="Proteomes" id="UP000216033"/>
    </source>
</evidence>
<dbReference type="OrthoDB" id="7219056at2"/>
<dbReference type="SMART" id="SM00990">
    <property type="entry name" value="VRR_NUC"/>
    <property type="match status" value="1"/>
</dbReference>
<keyword evidence="2" id="KW-0540">Nuclease</keyword>
<organism evidence="5 6">
    <name type="scientific">Acetobacter syzygii</name>
    <dbReference type="NCBI Taxonomy" id="146476"/>
    <lineage>
        <taxon>Bacteria</taxon>
        <taxon>Pseudomonadati</taxon>
        <taxon>Pseudomonadota</taxon>
        <taxon>Alphaproteobacteria</taxon>
        <taxon>Acetobacterales</taxon>
        <taxon>Acetobacteraceae</taxon>
        <taxon>Acetobacter</taxon>
    </lineage>
</organism>
<sequence>MAQHEEDRLHTHIWKALQFILPDDAVAWSTENRQMGPREGMRRKARGCVPGVPDMEIHHKGRSFFIEIKTPKGTVSKIQKDMHQRLKRAGHAVAVCRSLEDVLFFLESHGVPLKGMVMA</sequence>
<dbReference type="Gene3D" id="3.40.1350.10">
    <property type="match status" value="1"/>
</dbReference>
<gene>
    <name evidence="5" type="ORF">B9K05_11770</name>
</gene>
<dbReference type="GO" id="GO:0016788">
    <property type="term" value="F:hydrolase activity, acting on ester bonds"/>
    <property type="evidence" value="ECO:0007669"/>
    <property type="project" value="InterPro"/>
</dbReference>
<dbReference type="AlphaFoldDB" id="A0A270B8A2"/>
<evidence type="ECO:0000259" key="4">
    <source>
        <dbReference type="SMART" id="SM00990"/>
    </source>
</evidence>
<dbReference type="Pfam" id="PF08774">
    <property type="entry name" value="VRR_NUC"/>
    <property type="match status" value="1"/>
</dbReference>
<evidence type="ECO:0000256" key="2">
    <source>
        <dbReference type="ARBA" id="ARBA00022722"/>
    </source>
</evidence>
<dbReference type="RefSeq" id="WP_095351823.1">
    <property type="nucleotide sequence ID" value="NZ_NDFO01000016.1"/>
</dbReference>
<feature type="domain" description="VRR-NUC" evidence="4">
    <location>
        <begin position="20"/>
        <end position="100"/>
    </location>
</feature>
<evidence type="ECO:0000256" key="1">
    <source>
        <dbReference type="ARBA" id="ARBA00001946"/>
    </source>
</evidence>
<evidence type="ECO:0000313" key="5">
    <source>
        <dbReference type="EMBL" id="PAL21030.1"/>
    </source>
</evidence>
<accession>A0A270B8A2</accession>
<keyword evidence="6" id="KW-1185">Reference proteome</keyword>
<dbReference type="EMBL" id="NDFP01000015">
    <property type="protein sequence ID" value="PAL21030.1"/>
    <property type="molecule type" value="Genomic_DNA"/>
</dbReference>
<dbReference type="InterPro" id="IPR011856">
    <property type="entry name" value="tRNA_endonuc-like_dom_sf"/>
</dbReference>
<name>A0A270B8A2_9PROT</name>
<comment type="caution">
    <text evidence="5">The sequence shown here is derived from an EMBL/GenBank/DDBJ whole genome shotgun (WGS) entry which is preliminary data.</text>
</comment>
<comment type="cofactor">
    <cofactor evidence="1">
        <name>Mg(2+)</name>
        <dbReference type="ChEBI" id="CHEBI:18420"/>
    </cofactor>
</comment>
<dbReference type="InterPro" id="IPR014883">
    <property type="entry name" value="VRR_NUC"/>
</dbReference>